<evidence type="ECO:0000313" key="1">
    <source>
        <dbReference type="EMBL" id="GAI35152.1"/>
    </source>
</evidence>
<proteinExistence type="predicted"/>
<feature type="non-terminal residue" evidence="1">
    <location>
        <position position="224"/>
    </location>
</feature>
<dbReference type="EMBL" id="BARV01027250">
    <property type="protein sequence ID" value="GAI35152.1"/>
    <property type="molecule type" value="Genomic_DNA"/>
</dbReference>
<organism evidence="1">
    <name type="scientific">marine sediment metagenome</name>
    <dbReference type="NCBI Taxonomy" id="412755"/>
    <lineage>
        <taxon>unclassified sequences</taxon>
        <taxon>metagenomes</taxon>
        <taxon>ecological metagenomes</taxon>
    </lineage>
</organism>
<reference evidence="1" key="1">
    <citation type="journal article" date="2014" name="Front. Microbiol.">
        <title>High frequency of phylogenetically diverse reductive dehalogenase-homologous genes in deep subseafloor sedimentary metagenomes.</title>
        <authorList>
            <person name="Kawai M."/>
            <person name="Futagami T."/>
            <person name="Toyoda A."/>
            <person name="Takaki Y."/>
            <person name="Nishi S."/>
            <person name="Hori S."/>
            <person name="Arai W."/>
            <person name="Tsubouchi T."/>
            <person name="Morono Y."/>
            <person name="Uchiyama I."/>
            <person name="Ito T."/>
            <person name="Fujiyama A."/>
            <person name="Inagaki F."/>
            <person name="Takami H."/>
        </authorList>
    </citation>
    <scope>NUCLEOTIDE SEQUENCE</scope>
    <source>
        <strain evidence="1">Expedition CK06-06</strain>
    </source>
</reference>
<comment type="caution">
    <text evidence="1">The sequence shown here is derived from an EMBL/GenBank/DDBJ whole genome shotgun (WGS) entry which is preliminary data.</text>
</comment>
<dbReference type="AlphaFoldDB" id="X1MTZ9"/>
<protein>
    <submittedName>
        <fullName evidence="1">Uncharacterized protein</fullName>
    </submittedName>
</protein>
<name>X1MTZ9_9ZZZZ</name>
<accession>X1MTZ9</accession>
<gene>
    <name evidence="1" type="ORF">S06H3_43881</name>
</gene>
<sequence length="224" mass="25965">MRRKIKFSSTLIIIIFLISITTIAWGGSEKKARRMYNQALIFLDEVEVLKAEKLLKNIVSEHMDTSVATEAIKTLQMMESFRIIEEYFNTSAHADLRNLMTAMNLYYKEHKRYAASINELEKYGFYIYDKDTTVTIVFANNKNYIGKAFHKRGDKTYLVKGPGKIQEIEKSRNGASDDKGNKRLYIKRDPVDLKGFFVDSKKSGKLFVVKGLITNKYLDIRNFI</sequence>